<keyword evidence="4" id="KW-1185">Reference proteome</keyword>
<proteinExistence type="predicted"/>
<dbReference type="Proteomes" id="UP000054172">
    <property type="component" value="Unassembled WGS sequence"/>
</dbReference>
<evidence type="ECO:0000256" key="1">
    <source>
        <dbReference type="SAM" id="SignalP"/>
    </source>
</evidence>
<dbReference type="AlphaFoldDB" id="A0A0Q4B8D1"/>
<evidence type="ECO:0000259" key="2">
    <source>
        <dbReference type="Pfam" id="PF18990"/>
    </source>
</evidence>
<keyword evidence="1" id="KW-0732">Signal</keyword>
<protein>
    <recommendedName>
        <fullName evidence="2">DUF5723 domain-containing protein</fullName>
    </recommendedName>
</protein>
<evidence type="ECO:0000313" key="3">
    <source>
        <dbReference type="EMBL" id="KQM08614.1"/>
    </source>
</evidence>
<comment type="caution">
    <text evidence="3">The sequence shown here is derived from an EMBL/GenBank/DDBJ whole genome shotgun (WGS) entry which is preliminary data.</text>
</comment>
<evidence type="ECO:0000313" key="4">
    <source>
        <dbReference type="Proteomes" id="UP000054172"/>
    </source>
</evidence>
<dbReference type="PATRIC" id="fig|1702214.3.peg.581"/>
<sequence>MNRNRVRTGRRLLLFALVIAGCCGATQAQTQMLLPFTEPIFQSTWANPAAQPLHRFSVGLPVLSSVEAGVVHNGFTIAGVGTLRGRRWYIDGEKLEKAVANQSNMLYGEALIDLLHYRMAWRNWFFWFGARAVADATVFYPSDLVNAVVHGNNAYLGKEIDMTGLDVISKAYSEFTLGASTFFGEWGVGARVSLLNGIFCGEAKPGKLAIEVGDDKADMYKHTVHMKGTVHTAGIPYRSNGRPDFGDLKNNIPSRILNFGNPGVALSAGVSYRPERHTKITFSFSDLGFIHWGNKLGALAPKSADYTLANIGDLGQMLNQKRIFWRRISNELKENFKLDTAASENAKSFNTWLSPKFHLIGTYTFAKQTSLGLSFDAIIHRSHFYPSVTASVQQGFSNLLLGQLAISYNQRSFLNLGAGLVFCPGPVQFYVVTDNFLGFIKPSRMNATNIRLGINLVFGPLYPNSPLTYR</sequence>
<reference evidence="3" key="1">
    <citation type="submission" date="2015-08" db="EMBL/GenBank/DDBJ databases">
        <title>Candidatus Bacteriodes Periocalifornicus.</title>
        <authorList>
            <person name="McLean J.S."/>
            <person name="Kelley S."/>
        </authorList>
    </citation>
    <scope>NUCLEOTIDE SEQUENCE [LARGE SCALE GENOMIC DNA]</scope>
    <source>
        <strain evidence="3">12B</strain>
    </source>
</reference>
<accession>A0A0Q4B8D1</accession>
<organism evidence="3 4">
    <name type="scientific">Candidatus [Bacteroides] periocalifornicus</name>
    <dbReference type="NCBI Taxonomy" id="1702214"/>
    <lineage>
        <taxon>Bacteria</taxon>
        <taxon>Pseudomonadati</taxon>
        <taxon>Bacteroidota</taxon>
    </lineage>
</organism>
<feature type="chain" id="PRO_5006212544" description="DUF5723 domain-containing protein" evidence="1">
    <location>
        <begin position="29"/>
        <end position="470"/>
    </location>
</feature>
<dbReference type="Pfam" id="PF18990">
    <property type="entry name" value="DUF5723"/>
    <property type="match status" value="1"/>
</dbReference>
<dbReference type="STRING" id="1702214.AL399_06415"/>
<dbReference type="EMBL" id="LIIK01000029">
    <property type="protein sequence ID" value="KQM08614.1"/>
    <property type="molecule type" value="Genomic_DNA"/>
</dbReference>
<dbReference type="PROSITE" id="PS51257">
    <property type="entry name" value="PROKAR_LIPOPROTEIN"/>
    <property type="match status" value="1"/>
</dbReference>
<dbReference type="InterPro" id="IPR043781">
    <property type="entry name" value="DUF5723"/>
</dbReference>
<name>A0A0Q4B8D1_9BACT</name>
<feature type="domain" description="DUF5723" evidence="2">
    <location>
        <begin position="48"/>
        <end position="434"/>
    </location>
</feature>
<gene>
    <name evidence="3" type="ORF">AL399_06415</name>
</gene>
<feature type="signal peptide" evidence="1">
    <location>
        <begin position="1"/>
        <end position="28"/>
    </location>
</feature>